<dbReference type="PROSITE" id="PS00211">
    <property type="entry name" value="ABC_TRANSPORTER_1"/>
    <property type="match status" value="1"/>
</dbReference>
<evidence type="ECO:0000256" key="1">
    <source>
        <dbReference type="ARBA" id="ARBA00005417"/>
    </source>
</evidence>
<dbReference type="PANTHER" id="PTHR43820">
    <property type="entry name" value="HIGH-AFFINITY BRANCHED-CHAIN AMINO ACID TRANSPORT ATP-BINDING PROTEIN LIVF"/>
    <property type="match status" value="1"/>
</dbReference>
<dbReference type="GO" id="GO:0016887">
    <property type="term" value="F:ATP hydrolysis activity"/>
    <property type="evidence" value="ECO:0007669"/>
    <property type="project" value="InterPro"/>
</dbReference>
<protein>
    <submittedName>
        <fullName evidence="8">ABC transporter ATP-binding protein</fullName>
    </submittedName>
</protein>
<dbReference type="InterPro" id="IPR003439">
    <property type="entry name" value="ABC_transporter-like_ATP-bd"/>
</dbReference>
<dbReference type="AlphaFoldDB" id="A0A939C349"/>
<dbReference type="InterPro" id="IPR052156">
    <property type="entry name" value="BCAA_Transport_ATP-bd_LivF"/>
</dbReference>
<gene>
    <name evidence="8" type="ORF">JL106_15800</name>
</gene>
<evidence type="ECO:0000256" key="6">
    <source>
        <dbReference type="SAM" id="MobiDB-lite"/>
    </source>
</evidence>
<evidence type="ECO:0000259" key="7">
    <source>
        <dbReference type="PROSITE" id="PS50893"/>
    </source>
</evidence>
<dbReference type="GO" id="GO:0005524">
    <property type="term" value="F:ATP binding"/>
    <property type="evidence" value="ECO:0007669"/>
    <property type="project" value="UniProtKB-KW"/>
</dbReference>
<feature type="compositionally biased region" description="Basic and acidic residues" evidence="6">
    <location>
        <begin position="1"/>
        <end position="17"/>
    </location>
</feature>
<dbReference type="Pfam" id="PF00005">
    <property type="entry name" value="ABC_tran"/>
    <property type="match status" value="1"/>
</dbReference>
<feature type="region of interest" description="Disordered" evidence="6">
    <location>
        <begin position="1"/>
        <end position="22"/>
    </location>
</feature>
<name>A0A939C349_9ACTN</name>
<keyword evidence="9" id="KW-1185">Reference proteome</keyword>
<dbReference type="PROSITE" id="PS50893">
    <property type="entry name" value="ABC_TRANSPORTER_2"/>
    <property type="match status" value="1"/>
</dbReference>
<dbReference type="GO" id="GO:0015658">
    <property type="term" value="F:branched-chain amino acid transmembrane transporter activity"/>
    <property type="evidence" value="ECO:0007669"/>
    <property type="project" value="TreeGrafter"/>
</dbReference>
<evidence type="ECO:0000256" key="3">
    <source>
        <dbReference type="ARBA" id="ARBA00022741"/>
    </source>
</evidence>
<comment type="caution">
    <text evidence="8">The sequence shown here is derived from an EMBL/GenBank/DDBJ whole genome shotgun (WGS) entry which is preliminary data.</text>
</comment>
<dbReference type="CDD" id="cd03224">
    <property type="entry name" value="ABC_TM1139_LivF_branched"/>
    <property type="match status" value="1"/>
</dbReference>
<evidence type="ECO:0000256" key="2">
    <source>
        <dbReference type="ARBA" id="ARBA00022448"/>
    </source>
</evidence>
<dbReference type="GO" id="GO:0015807">
    <property type="term" value="P:L-amino acid transport"/>
    <property type="evidence" value="ECO:0007669"/>
    <property type="project" value="TreeGrafter"/>
</dbReference>
<comment type="similarity">
    <text evidence="1">Belongs to the ABC transporter superfamily.</text>
</comment>
<dbReference type="InterPro" id="IPR003593">
    <property type="entry name" value="AAA+_ATPase"/>
</dbReference>
<dbReference type="SMART" id="SM00382">
    <property type="entry name" value="AAA"/>
    <property type="match status" value="1"/>
</dbReference>
<evidence type="ECO:0000256" key="4">
    <source>
        <dbReference type="ARBA" id="ARBA00022840"/>
    </source>
</evidence>
<reference evidence="8" key="1">
    <citation type="submission" date="2021-01" db="EMBL/GenBank/DDBJ databases">
        <title>YIM 132084 draft genome.</title>
        <authorList>
            <person name="An D."/>
        </authorList>
    </citation>
    <scope>NUCLEOTIDE SEQUENCE</scope>
    <source>
        <strain evidence="8">YIM 132084</strain>
    </source>
</reference>
<proteinExistence type="inferred from homology"/>
<dbReference type="PANTHER" id="PTHR43820:SF4">
    <property type="entry name" value="HIGH-AFFINITY BRANCHED-CHAIN AMINO ACID TRANSPORT ATP-BINDING PROTEIN LIVF"/>
    <property type="match status" value="1"/>
</dbReference>
<dbReference type="SUPFAM" id="SSF52540">
    <property type="entry name" value="P-loop containing nucleoside triphosphate hydrolases"/>
    <property type="match status" value="1"/>
</dbReference>
<evidence type="ECO:0000256" key="5">
    <source>
        <dbReference type="ARBA" id="ARBA00022970"/>
    </source>
</evidence>
<sequence>MEPETRTETRPEIRDATRPAATPGEVVLSVQHLKAGYGRIIGASDISLDVRRGELVAMFGSNGAGKSTVLRAVSGMIKPIAGTVTFNGTDVTGRRSDVLARAGLHHVPEGRRPLPRLTVEENLRLGGFALGGAELHAALDTVYDRFPRLRDRREQKAGTLSGGEQQMLVIGRAIVTTPQILLLDEPSLGLSPLLVREVFELIRGLAADGLTVLLVEQNVVQGLRVADRGYVLTTGTVTATGTADELQADPALLRSYLGGPERSAG</sequence>
<keyword evidence="2" id="KW-0813">Transport</keyword>
<keyword evidence="4 8" id="KW-0067">ATP-binding</keyword>
<dbReference type="Gene3D" id="3.40.50.300">
    <property type="entry name" value="P-loop containing nucleotide triphosphate hydrolases"/>
    <property type="match status" value="1"/>
</dbReference>
<dbReference type="InterPro" id="IPR017871">
    <property type="entry name" value="ABC_transporter-like_CS"/>
</dbReference>
<evidence type="ECO:0000313" key="9">
    <source>
        <dbReference type="Proteomes" id="UP000663792"/>
    </source>
</evidence>
<keyword evidence="3" id="KW-0547">Nucleotide-binding</keyword>
<accession>A0A939C349</accession>
<dbReference type="InterPro" id="IPR027417">
    <property type="entry name" value="P-loop_NTPase"/>
</dbReference>
<keyword evidence="5" id="KW-0029">Amino-acid transport</keyword>
<dbReference type="EMBL" id="JAERWK010000020">
    <property type="protein sequence ID" value="MBM9468747.1"/>
    <property type="molecule type" value="Genomic_DNA"/>
</dbReference>
<evidence type="ECO:0000313" key="8">
    <source>
        <dbReference type="EMBL" id="MBM9468747.1"/>
    </source>
</evidence>
<organism evidence="8 9">
    <name type="scientific">Nakamurella leprariae</name>
    <dbReference type="NCBI Taxonomy" id="2803911"/>
    <lineage>
        <taxon>Bacteria</taxon>
        <taxon>Bacillati</taxon>
        <taxon>Actinomycetota</taxon>
        <taxon>Actinomycetes</taxon>
        <taxon>Nakamurellales</taxon>
        <taxon>Nakamurellaceae</taxon>
        <taxon>Nakamurella</taxon>
    </lineage>
</organism>
<feature type="domain" description="ABC transporter" evidence="7">
    <location>
        <begin position="28"/>
        <end position="259"/>
    </location>
</feature>
<dbReference type="Proteomes" id="UP000663792">
    <property type="component" value="Unassembled WGS sequence"/>
</dbReference>
<dbReference type="RefSeq" id="WP_205261689.1">
    <property type="nucleotide sequence ID" value="NZ_JAERWK010000020.1"/>
</dbReference>